<feature type="domain" description="Teneurin-like YD-shell" evidence="4">
    <location>
        <begin position="605"/>
        <end position="747"/>
    </location>
</feature>
<dbReference type="InterPro" id="IPR050708">
    <property type="entry name" value="T6SS_VgrG/RHS"/>
</dbReference>
<evidence type="ECO:0000259" key="3">
    <source>
        <dbReference type="Pfam" id="PF20148"/>
    </source>
</evidence>
<organism evidence="5 6">
    <name type="scientific">Metabacillus fastidiosus</name>
    <dbReference type="NCBI Taxonomy" id="1458"/>
    <lineage>
        <taxon>Bacteria</taxon>
        <taxon>Bacillati</taxon>
        <taxon>Bacillota</taxon>
        <taxon>Bacilli</taxon>
        <taxon>Bacillales</taxon>
        <taxon>Bacillaceae</taxon>
        <taxon>Metabacillus</taxon>
    </lineage>
</organism>
<evidence type="ECO:0000259" key="4">
    <source>
        <dbReference type="Pfam" id="PF25023"/>
    </source>
</evidence>
<dbReference type="InterPro" id="IPR006530">
    <property type="entry name" value="YD"/>
</dbReference>
<accession>A0ABU6P488</accession>
<evidence type="ECO:0000259" key="2">
    <source>
        <dbReference type="Pfam" id="PF15607"/>
    </source>
</evidence>
<dbReference type="PANTHER" id="PTHR32305">
    <property type="match status" value="1"/>
</dbReference>
<proteinExistence type="predicted"/>
<feature type="domain" description="Bacterial toxin 44" evidence="2">
    <location>
        <begin position="1864"/>
        <end position="1955"/>
    </location>
</feature>
<dbReference type="Gene3D" id="2.180.10.10">
    <property type="entry name" value="RHS repeat-associated core"/>
    <property type="match status" value="2"/>
</dbReference>
<comment type="caution">
    <text evidence="5">The sequence shown here is derived from an EMBL/GenBank/DDBJ whole genome shotgun (WGS) entry which is preliminary data.</text>
</comment>
<dbReference type="InterPro" id="IPR028946">
    <property type="entry name" value="Ntox44"/>
</dbReference>
<evidence type="ECO:0000313" key="5">
    <source>
        <dbReference type="EMBL" id="MED4404101.1"/>
    </source>
</evidence>
<dbReference type="Pfam" id="PF05593">
    <property type="entry name" value="RHS_repeat"/>
    <property type="match status" value="1"/>
</dbReference>
<reference evidence="5 6" key="1">
    <citation type="submission" date="2023-03" db="EMBL/GenBank/DDBJ databases">
        <title>Bacillus Genome Sequencing.</title>
        <authorList>
            <person name="Dunlap C."/>
        </authorList>
    </citation>
    <scope>NUCLEOTIDE SEQUENCE [LARGE SCALE GENOMIC DNA]</scope>
    <source>
        <strain evidence="5 6">NRS-1717</strain>
    </source>
</reference>
<evidence type="ECO:0000256" key="1">
    <source>
        <dbReference type="ARBA" id="ARBA00022737"/>
    </source>
</evidence>
<dbReference type="NCBIfam" id="TIGR03696">
    <property type="entry name" value="Rhs_assc_core"/>
    <property type="match status" value="1"/>
</dbReference>
<name>A0ABU6P488_9BACI</name>
<dbReference type="Proteomes" id="UP001342826">
    <property type="component" value="Unassembled WGS sequence"/>
</dbReference>
<dbReference type="RefSeq" id="WP_328015986.1">
    <property type="nucleotide sequence ID" value="NZ_JARTFS010000024.1"/>
</dbReference>
<keyword evidence="6" id="KW-1185">Reference proteome</keyword>
<dbReference type="PANTHER" id="PTHR32305:SF15">
    <property type="entry name" value="PROTEIN RHSA-RELATED"/>
    <property type="match status" value="1"/>
</dbReference>
<feature type="domain" description="Teneurin-like YD-shell" evidence="4">
    <location>
        <begin position="1527"/>
        <end position="1807"/>
    </location>
</feature>
<dbReference type="InterPro" id="IPR056823">
    <property type="entry name" value="TEN-like_YD-shell"/>
</dbReference>
<dbReference type="Gene3D" id="2.60.120.260">
    <property type="entry name" value="Galactose-binding domain-like"/>
    <property type="match status" value="2"/>
</dbReference>
<dbReference type="Pfam" id="PF20148">
    <property type="entry name" value="DUF6531"/>
    <property type="match status" value="1"/>
</dbReference>
<dbReference type="EMBL" id="JARTFS010000024">
    <property type="protein sequence ID" value="MED4404101.1"/>
    <property type="molecule type" value="Genomic_DNA"/>
</dbReference>
<dbReference type="Pfam" id="PF15607">
    <property type="entry name" value="Ntox44"/>
    <property type="match status" value="1"/>
</dbReference>
<sequence>MKNSRKRNLHSIISKLLIFIMLFSTIPFQGISNALAVENSNNLEESQVETAKNNESIDSSSVEVESLRNETTKVYLNTDGSYTAEAYTKPIHYKKDNKWHDIDNTLIENSTQELENKSNSFKVKFPKKPKKENKSKLYTFSTKGHEAVVEFIDNTNTKPKVHNGLKDTVSKPNKNKVKYENLYDGVTFDYAVDSSKIKENIILDSYRGKNTFQFNLLTQGLKAAKKEDGTIEFTDSKTGEFLFYIQRPYMYDSSKSKSISEQVTQEITPTESGFTLTITADEAYLKDPNRVYPVVIDPWIDNFKTSDAFVASDPDYGFGLLDYLSVGSSANFGKTRTYLRWNPLPEIPDAEIVGGSVGIYQSESNADVPISLHRLTQSYSTSTIKWTNQPSYNPVPEATVSRKDIGYMYFPVNELLKDWYNKKTSPFGVVLKYEDSQEGTAANKLFHATEWVNPNGTLVGEPKLVISYRPKDLLGMTDYWAYSPDLLQGAGTSVVNLINGNMVYDIPILSLPGRTDAFNLKLVYNSRSAHSDAYGNGWTLNAQRKLIPNSDKSIVEYIDENGTQYHFSKNQYDSTTTYSAPEGTAFELTNIDNGYILKQPDERILEFDSSGRNTKITDEKGNKILYSFDGNSSRLIKISERFGSETTGKDLSLTYNTTGLLERVTDFRGTDTVFSYNLDSGLPLLTGISYAANRSEKKDITFSYNTSGKLENIIDASGRKGTIEYDTDNRVTKIVDPRSETIFSQFLYPSQTETIFVDSKGNKTYYKNDSDQAKGTVNIVEITEDYQGTDPSTTKYEWDKNNLVKEISPNKDTGLADGTLVNTATYDEKNNIVNTSAPNNFSVTNEYDSKSNLVRENIDGGGFYRYRYDSLSNLLSTTNPYQITNYSSYDKYGNPVTQSNSTYLALNKLLNSDFEQTDTSNLPNKWSRSSKGQLSVSTTHLYGKKSGQITLSSTDGGGYYYQRVPVRENGTYYTMSAYIKTNMTSGRGAQLRVYPMDANSQLMKDANGNVISYVTPALSGTNDWTRINTGFSIPTGTKILQFETLVMGVGTAQFDGVQLSYGSNLGRFYNNENAGMEEVDNPTAPTSVNDWNLKTLGTGDGPSKDTTKHGNYSFKIKGVSANRSLGQDVQVGGKAGESLSLSGWAYGDGTNENGGDFSLKLSFIYSDGTEEAKSIPFIKKYPANPSDTNVDKWQFVKKSFKASKDFSSVKIYAVYNNQTGAAYFDNILLEEGPSDSTFSYSSDGINLTSQTDAFGNKATFQYNENGDNTSVTTATGKQTKFGYDYLDRLKSTTLIKGSESDPENISVSYEYDTQDNLKEKIDARGNKTSYTYNAINQLEFLKDPLSKFQRFIYNENGNIQSVEMGQLAGSEESVKSKKDYKYDGKNRLIEQMIDQSLMYKYSYDDLDNLTRITLKDGSFYSYTYDDSQRLIVSKEPSGYKIENQYENNTASNDVDVNNFGLRKSFIETIGSTVESTNYTYDVLKRLRSVEGPKKEKTTFYYNEESQPIRIEQGKTNIFYEYNAVGNLTKQTIKGSKLLSLIQTYDSDGNIKSITNESKVESFNYDFANRLDSWNNNGEIITYNYDKSGNLVNPNGKTLTFNSANEIEGYMYDEIGNLIQDDKKKYFWNTEGKLIKITDLNGKTFAEYSYSPNGLRKTKTVGSETYHYYYDSTDLIRVTNNNNETLWTFTWTNGKPVSMTNREGKSFYYITNYHGDIIQIVDENGSEVANYSYDPWGKMLSLNESPEVKEQPLGYASYIYDRESEMYYLKARYYETSTARFISRDSNTGNLDNPLSQNLYIYVNSNPVIFSDPSGHKAIPVQKVGSNVSNEKPKSGYNITNWFLALLRYNENISRNHRRDLYWFYRKVKNGAPWDYKQKWEGTYYLFGRKVTDEDLGNIHYGYQGTAAGISRLTLGLGGGYAQLKANTWRWRFFVTFFDDPGDSLMIQYGIQIYSKYHKYSMPVIYV</sequence>
<feature type="domain" description="DUF6531" evidence="3">
    <location>
        <begin position="495"/>
        <end position="567"/>
    </location>
</feature>
<dbReference type="NCBIfam" id="TIGR01643">
    <property type="entry name" value="YD_repeat_2x"/>
    <property type="match status" value="3"/>
</dbReference>
<evidence type="ECO:0000313" key="6">
    <source>
        <dbReference type="Proteomes" id="UP001342826"/>
    </source>
</evidence>
<dbReference type="InterPro" id="IPR022385">
    <property type="entry name" value="Rhs_assc_core"/>
</dbReference>
<dbReference type="NCBIfam" id="NF033679">
    <property type="entry name" value="DNRLRE_dom"/>
    <property type="match status" value="1"/>
</dbReference>
<dbReference type="Pfam" id="PF25023">
    <property type="entry name" value="TEN_YD-shell"/>
    <property type="match status" value="2"/>
</dbReference>
<gene>
    <name evidence="5" type="ORF">P9271_22705</name>
</gene>
<dbReference type="InterPro" id="IPR045351">
    <property type="entry name" value="DUF6531"/>
</dbReference>
<keyword evidence="1" id="KW-0677">Repeat</keyword>
<protein>
    <submittedName>
        <fullName evidence="5">DNRLRE domain-containing protein</fullName>
    </submittedName>
</protein>
<dbReference type="InterPro" id="IPR031325">
    <property type="entry name" value="RHS_repeat"/>
</dbReference>